<comment type="similarity">
    <text evidence="2">Belongs to the ABC-4 integral membrane protein family. LolC/E subfamily.</text>
</comment>
<keyword evidence="6 7" id="KW-0472">Membrane</keyword>
<sequence>MMLGAGVAQALNLQPGDWVDLITNTTDGAVNVLEFEVVGIFQTFSKDYDARAVRIPLPAAQELLGDPGVHLAVLRLARTEATAAVQQAAQATLAARDVEVLDWRRLNPFYEQTVALYQQQFGFLVLVILLMVTLSVGNSINMNVYERAAEFGTMQACGAPQRQIFRLVLLESAFLGAAGAVLGVVLGNGLALAISAVGIPMPPPPNSDIAYIALVRLAWWISGLAFAVGVLAPVIAALRPARRAARADIAESLRQAI</sequence>
<evidence type="ECO:0000313" key="9">
    <source>
        <dbReference type="EMBL" id="HAN29623.1"/>
    </source>
</evidence>
<dbReference type="GO" id="GO:0098797">
    <property type="term" value="C:plasma membrane protein complex"/>
    <property type="evidence" value="ECO:0007669"/>
    <property type="project" value="TreeGrafter"/>
</dbReference>
<comment type="caution">
    <text evidence="9">The sequence shown here is derived from an EMBL/GenBank/DDBJ whole genome shotgun (WGS) entry which is preliminary data.</text>
</comment>
<name>A0A3C1KSY5_9GAMM</name>
<feature type="transmembrane region" description="Helical" evidence="7">
    <location>
        <begin position="121"/>
        <end position="144"/>
    </location>
</feature>
<feature type="domain" description="ABC3 transporter permease C-terminal" evidence="8">
    <location>
        <begin position="123"/>
        <end position="247"/>
    </location>
</feature>
<dbReference type="STRING" id="1121937.GCA_000423125_02321"/>
<dbReference type="PANTHER" id="PTHR30489">
    <property type="entry name" value="LIPOPROTEIN-RELEASING SYSTEM TRANSMEMBRANE PROTEIN LOLE"/>
    <property type="match status" value="1"/>
</dbReference>
<accession>A0A3C1KSY5</accession>
<dbReference type="Pfam" id="PF02687">
    <property type="entry name" value="FtsX"/>
    <property type="match status" value="1"/>
</dbReference>
<dbReference type="EMBL" id="DMND01000244">
    <property type="protein sequence ID" value="HAN29623.1"/>
    <property type="molecule type" value="Genomic_DNA"/>
</dbReference>
<comment type="subcellular location">
    <subcellularLocation>
        <location evidence="1">Cell membrane</location>
        <topology evidence="1">Multi-pass membrane protein</topology>
    </subcellularLocation>
</comment>
<gene>
    <name evidence="9" type="ORF">DCP75_18235</name>
</gene>
<keyword evidence="5 7" id="KW-1133">Transmembrane helix</keyword>
<dbReference type="AlphaFoldDB" id="A0A3C1KSY5"/>
<evidence type="ECO:0000259" key="8">
    <source>
        <dbReference type="Pfam" id="PF02687"/>
    </source>
</evidence>
<feature type="transmembrane region" description="Helical" evidence="7">
    <location>
        <begin position="164"/>
        <end position="197"/>
    </location>
</feature>
<evidence type="ECO:0000256" key="1">
    <source>
        <dbReference type="ARBA" id="ARBA00004651"/>
    </source>
</evidence>
<evidence type="ECO:0000256" key="3">
    <source>
        <dbReference type="ARBA" id="ARBA00022475"/>
    </source>
</evidence>
<dbReference type="PANTHER" id="PTHR30489:SF0">
    <property type="entry name" value="LIPOPROTEIN-RELEASING SYSTEM TRANSMEMBRANE PROTEIN LOLE"/>
    <property type="match status" value="1"/>
</dbReference>
<keyword evidence="4 7" id="KW-0812">Transmembrane</keyword>
<dbReference type="InterPro" id="IPR051447">
    <property type="entry name" value="Lipoprotein-release_system"/>
</dbReference>
<evidence type="ECO:0000256" key="4">
    <source>
        <dbReference type="ARBA" id="ARBA00022692"/>
    </source>
</evidence>
<dbReference type="Proteomes" id="UP000259273">
    <property type="component" value="Unassembled WGS sequence"/>
</dbReference>
<dbReference type="InterPro" id="IPR003838">
    <property type="entry name" value="ABC3_permease_C"/>
</dbReference>
<evidence type="ECO:0000256" key="2">
    <source>
        <dbReference type="ARBA" id="ARBA00005236"/>
    </source>
</evidence>
<feature type="transmembrane region" description="Helical" evidence="7">
    <location>
        <begin position="217"/>
        <end position="238"/>
    </location>
</feature>
<evidence type="ECO:0000256" key="7">
    <source>
        <dbReference type="SAM" id="Phobius"/>
    </source>
</evidence>
<organism evidence="9 10">
    <name type="scientific">Haliea salexigens</name>
    <dbReference type="NCBI Taxonomy" id="287487"/>
    <lineage>
        <taxon>Bacteria</taxon>
        <taxon>Pseudomonadati</taxon>
        <taxon>Pseudomonadota</taxon>
        <taxon>Gammaproteobacteria</taxon>
        <taxon>Cellvibrionales</taxon>
        <taxon>Halieaceae</taxon>
        <taxon>Haliea</taxon>
    </lineage>
</organism>
<evidence type="ECO:0000313" key="10">
    <source>
        <dbReference type="Proteomes" id="UP000259273"/>
    </source>
</evidence>
<protein>
    <recommendedName>
        <fullName evidence="8">ABC3 transporter permease C-terminal domain-containing protein</fullName>
    </recommendedName>
</protein>
<keyword evidence="3" id="KW-1003">Cell membrane</keyword>
<evidence type="ECO:0000256" key="6">
    <source>
        <dbReference type="ARBA" id="ARBA00023136"/>
    </source>
</evidence>
<dbReference type="GO" id="GO:0044874">
    <property type="term" value="P:lipoprotein localization to outer membrane"/>
    <property type="evidence" value="ECO:0007669"/>
    <property type="project" value="TreeGrafter"/>
</dbReference>
<proteinExistence type="inferred from homology"/>
<evidence type="ECO:0000256" key="5">
    <source>
        <dbReference type="ARBA" id="ARBA00022989"/>
    </source>
</evidence>
<reference evidence="9 10" key="1">
    <citation type="journal article" date="2018" name="Nat. Biotechnol.">
        <title>A standardized bacterial taxonomy based on genome phylogeny substantially revises the tree of life.</title>
        <authorList>
            <person name="Parks D.H."/>
            <person name="Chuvochina M."/>
            <person name="Waite D.W."/>
            <person name="Rinke C."/>
            <person name="Skarshewski A."/>
            <person name="Chaumeil P.A."/>
            <person name="Hugenholtz P."/>
        </authorList>
    </citation>
    <scope>NUCLEOTIDE SEQUENCE [LARGE SCALE GENOMIC DNA]</scope>
    <source>
        <strain evidence="9">UBA9158</strain>
    </source>
</reference>